<dbReference type="RefSeq" id="WP_085254711.1">
    <property type="nucleotide sequence ID" value="NZ_AP022573.1"/>
</dbReference>
<protein>
    <recommendedName>
        <fullName evidence="3">DUF3349 domain-containing protein</fullName>
    </recommendedName>
</protein>
<keyword evidence="2" id="KW-1185">Reference proteome</keyword>
<comment type="caution">
    <text evidence="1">The sequence shown here is derived from an EMBL/GenBank/DDBJ whole genome shotgun (WGS) entry which is preliminary data.</text>
</comment>
<dbReference type="EMBL" id="LQPR01000019">
    <property type="protein sequence ID" value="ORW73261.1"/>
    <property type="molecule type" value="Genomic_DNA"/>
</dbReference>
<dbReference type="Proteomes" id="UP000193387">
    <property type="component" value="Unassembled WGS sequence"/>
</dbReference>
<accession>A0AAJ3NTA0</accession>
<evidence type="ECO:0000313" key="2">
    <source>
        <dbReference type="Proteomes" id="UP000193387"/>
    </source>
</evidence>
<evidence type="ECO:0000313" key="1">
    <source>
        <dbReference type="EMBL" id="ORW73261.1"/>
    </source>
</evidence>
<dbReference type="InterPro" id="IPR044918">
    <property type="entry name" value="DUF3349_helical"/>
</dbReference>
<dbReference type="Gene3D" id="1.10.150.430">
    <property type="entry name" value="DUF3349, helical bundle"/>
    <property type="match status" value="1"/>
</dbReference>
<gene>
    <name evidence="1" type="ORF">AWC23_07525</name>
</gene>
<sequence length="95" mass="10028">MGLAARVTGVMAFLRAGYPNGAPAVGYAPLLALLPRRVSDDEVSAIAEKLLAPAHRPADRADVGVEITRVTDEMPSLDDIGRVESRLATDRASDT</sequence>
<dbReference type="Pfam" id="PF11829">
    <property type="entry name" value="DUF3349"/>
    <property type="match status" value="1"/>
</dbReference>
<dbReference type="AlphaFoldDB" id="A0AAJ3NTA0"/>
<evidence type="ECO:0008006" key="3">
    <source>
        <dbReference type="Google" id="ProtNLM"/>
    </source>
</evidence>
<organism evidence="1 2">
    <name type="scientific">Mycobacterium saskatchewanense</name>
    <dbReference type="NCBI Taxonomy" id="220927"/>
    <lineage>
        <taxon>Bacteria</taxon>
        <taxon>Bacillati</taxon>
        <taxon>Actinomycetota</taxon>
        <taxon>Actinomycetes</taxon>
        <taxon>Mycobacteriales</taxon>
        <taxon>Mycobacteriaceae</taxon>
        <taxon>Mycobacterium</taxon>
        <taxon>Mycobacterium simiae complex</taxon>
    </lineage>
</organism>
<name>A0AAJ3NTA0_9MYCO</name>
<reference evidence="1 2" key="1">
    <citation type="submission" date="2016-01" db="EMBL/GenBank/DDBJ databases">
        <title>The new phylogeny of the genus Mycobacterium.</title>
        <authorList>
            <person name="Tarcisio F."/>
            <person name="Conor M."/>
            <person name="Antonella G."/>
            <person name="Elisabetta G."/>
            <person name="Giulia F.S."/>
            <person name="Sara T."/>
            <person name="Anna F."/>
            <person name="Clotilde B."/>
            <person name="Roberto B."/>
            <person name="Veronica D.S."/>
            <person name="Fabio R."/>
            <person name="Monica P."/>
            <person name="Olivier J."/>
            <person name="Enrico T."/>
            <person name="Nicola S."/>
        </authorList>
    </citation>
    <scope>NUCLEOTIDE SEQUENCE [LARGE SCALE GENOMIC DNA]</scope>
    <source>
        <strain evidence="1 2">DSM 44616</strain>
    </source>
</reference>
<dbReference type="InterPro" id="IPR021784">
    <property type="entry name" value="DUF3349"/>
</dbReference>
<proteinExistence type="predicted"/>